<dbReference type="GO" id="GO:0005737">
    <property type="term" value="C:cytoplasm"/>
    <property type="evidence" value="ECO:0007669"/>
    <property type="project" value="TreeGrafter"/>
</dbReference>
<dbReference type="GO" id="GO:0016853">
    <property type="term" value="F:isomerase activity"/>
    <property type="evidence" value="ECO:0007669"/>
    <property type="project" value="UniProtKB-KW"/>
</dbReference>
<dbReference type="Proteomes" id="UP000030653">
    <property type="component" value="Unassembled WGS sequence"/>
</dbReference>
<dbReference type="Gene3D" id="3.10.310.10">
    <property type="entry name" value="Diaminopimelate Epimerase, Chain A, domain 1"/>
    <property type="match status" value="2"/>
</dbReference>
<dbReference type="PIRSF" id="PIRSF016184">
    <property type="entry name" value="PhzC_PhzF"/>
    <property type="match status" value="1"/>
</dbReference>
<evidence type="ECO:0000313" key="4">
    <source>
        <dbReference type="EMBL" id="EJT99510.1"/>
    </source>
</evidence>
<dbReference type="OMA" id="DWALRWF"/>
<accession>M5FR33</accession>
<dbReference type="GeneID" id="63683972"/>
<dbReference type="AlphaFoldDB" id="M5FR33"/>
<comment type="similarity">
    <text evidence="1">Belongs to the PhzF family.</text>
</comment>
<evidence type="ECO:0000256" key="1">
    <source>
        <dbReference type="ARBA" id="ARBA00008270"/>
    </source>
</evidence>
<name>M5FR33_DACPD</name>
<protein>
    <submittedName>
        <fullName evidence="4">Phenazine biosynthesis PhzC/PhzF protein</fullName>
    </submittedName>
</protein>
<organism evidence="4 5">
    <name type="scientific">Dacryopinax primogenitus (strain DJM 731)</name>
    <name type="common">Brown rot fungus</name>
    <dbReference type="NCBI Taxonomy" id="1858805"/>
    <lineage>
        <taxon>Eukaryota</taxon>
        <taxon>Fungi</taxon>
        <taxon>Dikarya</taxon>
        <taxon>Basidiomycota</taxon>
        <taxon>Agaricomycotina</taxon>
        <taxon>Dacrymycetes</taxon>
        <taxon>Dacrymycetales</taxon>
        <taxon>Dacrymycetaceae</taxon>
        <taxon>Dacryopinax</taxon>
    </lineage>
</organism>
<dbReference type="HOGENOM" id="CLU_048756_2_1_1"/>
<dbReference type="SUPFAM" id="SSF54506">
    <property type="entry name" value="Diaminopimelate epimerase-like"/>
    <property type="match status" value="1"/>
</dbReference>
<dbReference type="NCBIfam" id="TIGR00654">
    <property type="entry name" value="PhzF_family"/>
    <property type="match status" value="1"/>
</dbReference>
<sequence>MALQYTIVDSFTSRPFSGSPACVILLPSRNFISTKEMQLLAREFNLPETAFLSTLKSSDTNDEADVRRYALRGFTPLMEFPICGHATLAAAKVLFSTLPRIKTLKFDTLSGELEACLLPFPTQNKGETEREVEISLPSGTLHPPAQEVVDRAKRAIISALGKDVRFLYFGAGEGTSYSAYLVVEISGIQLDGYPVNPAPLTDLADVYTTVILTHPSPSPDYLFHSRVFAPAEGIPEDPVTGSAHALLASYWSIKLGVPMGRARQVSERGGEMGCVWQEGRCRLRGQARVVMKGEVVLPDLDRTPS</sequence>
<keyword evidence="2" id="KW-0413">Isomerase</keyword>
<evidence type="ECO:0000256" key="2">
    <source>
        <dbReference type="ARBA" id="ARBA00023235"/>
    </source>
</evidence>
<dbReference type="EMBL" id="JH795869">
    <property type="protein sequence ID" value="EJT99510.1"/>
    <property type="molecule type" value="Genomic_DNA"/>
</dbReference>
<dbReference type="Pfam" id="PF02567">
    <property type="entry name" value="PhzC-PhzF"/>
    <property type="match status" value="1"/>
</dbReference>
<feature type="active site" evidence="3">
    <location>
        <position position="48"/>
    </location>
</feature>
<evidence type="ECO:0000313" key="5">
    <source>
        <dbReference type="Proteomes" id="UP000030653"/>
    </source>
</evidence>
<dbReference type="InterPro" id="IPR003719">
    <property type="entry name" value="Phenazine_PhzF-like"/>
</dbReference>
<dbReference type="STRING" id="1858805.M5FR33"/>
<keyword evidence="5" id="KW-1185">Reference proteome</keyword>
<dbReference type="RefSeq" id="XP_040626408.1">
    <property type="nucleotide sequence ID" value="XM_040768910.1"/>
</dbReference>
<dbReference type="OrthoDB" id="75169at2759"/>
<dbReference type="PANTHER" id="PTHR13774:SF17">
    <property type="entry name" value="PHENAZINE BIOSYNTHESIS-LIKE DOMAIN-CONTAINING PROTEIN"/>
    <property type="match status" value="1"/>
</dbReference>
<evidence type="ECO:0000256" key="3">
    <source>
        <dbReference type="PIRSR" id="PIRSR016184-1"/>
    </source>
</evidence>
<proteinExistence type="inferred from homology"/>
<dbReference type="PANTHER" id="PTHR13774">
    <property type="entry name" value="PHENAZINE BIOSYNTHESIS PROTEIN"/>
    <property type="match status" value="1"/>
</dbReference>
<reference evidence="4 5" key="1">
    <citation type="journal article" date="2012" name="Science">
        <title>The Paleozoic origin of enzymatic lignin decomposition reconstructed from 31 fungal genomes.</title>
        <authorList>
            <person name="Floudas D."/>
            <person name="Binder M."/>
            <person name="Riley R."/>
            <person name="Barry K."/>
            <person name="Blanchette R.A."/>
            <person name="Henrissat B."/>
            <person name="Martinez A.T."/>
            <person name="Otillar R."/>
            <person name="Spatafora J.W."/>
            <person name="Yadav J.S."/>
            <person name="Aerts A."/>
            <person name="Benoit I."/>
            <person name="Boyd A."/>
            <person name="Carlson A."/>
            <person name="Copeland A."/>
            <person name="Coutinho P.M."/>
            <person name="de Vries R.P."/>
            <person name="Ferreira P."/>
            <person name="Findley K."/>
            <person name="Foster B."/>
            <person name="Gaskell J."/>
            <person name="Glotzer D."/>
            <person name="Gorecki P."/>
            <person name="Heitman J."/>
            <person name="Hesse C."/>
            <person name="Hori C."/>
            <person name="Igarashi K."/>
            <person name="Jurgens J.A."/>
            <person name="Kallen N."/>
            <person name="Kersten P."/>
            <person name="Kohler A."/>
            <person name="Kuees U."/>
            <person name="Kumar T.K.A."/>
            <person name="Kuo A."/>
            <person name="LaButti K."/>
            <person name="Larrondo L.F."/>
            <person name="Lindquist E."/>
            <person name="Ling A."/>
            <person name="Lombard V."/>
            <person name="Lucas S."/>
            <person name="Lundell T."/>
            <person name="Martin R."/>
            <person name="McLaughlin D.J."/>
            <person name="Morgenstern I."/>
            <person name="Morin E."/>
            <person name="Murat C."/>
            <person name="Nagy L.G."/>
            <person name="Nolan M."/>
            <person name="Ohm R.A."/>
            <person name="Patyshakuliyeva A."/>
            <person name="Rokas A."/>
            <person name="Ruiz-Duenas F.J."/>
            <person name="Sabat G."/>
            <person name="Salamov A."/>
            <person name="Samejima M."/>
            <person name="Schmutz J."/>
            <person name="Slot J.C."/>
            <person name="St John F."/>
            <person name="Stenlid J."/>
            <person name="Sun H."/>
            <person name="Sun S."/>
            <person name="Syed K."/>
            <person name="Tsang A."/>
            <person name="Wiebenga A."/>
            <person name="Young D."/>
            <person name="Pisabarro A."/>
            <person name="Eastwood D.C."/>
            <person name="Martin F."/>
            <person name="Cullen D."/>
            <person name="Grigoriev I.V."/>
            <person name="Hibbett D.S."/>
        </authorList>
    </citation>
    <scope>NUCLEOTIDE SEQUENCE [LARGE SCALE GENOMIC DNA]</scope>
    <source>
        <strain evidence="4 5">DJM-731 SS1</strain>
    </source>
</reference>
<gene>
    <name evidence="4" type="ORF">DACRYDRAFT_109613</name>
</gene>